<dbReference type="Proteomes" id="UP000789845">
    <property type="component" value="Unassembled WGS sequence"/>
</dbReference>
<keyword evidence="5" id="KW-0804">Transcription</keyword>
<dbReference type="GO" id="GO:0000160">
    <property type="term" value="P:phosphorelay signal transduction system"/>
    <property type="evidence" value="ECO:0007669"/>
    <property type="project" value="UniProtKB-KW"/>
</dbReference>
<dbReference type="GO" id="GO:0003677">
    <property type="term" value="F:DNA binding"/>
    <property type="evidence" value="ECO:0007669"/>
    <property type="project" value="UniProtKB-KW"/>
</dbReference>
<comment type="caution">
    <text evidence="8">The sequence shown here is derived from an EMBL/GenBank/DDBJ whole genome shotgun (WGS) entry which is preliminary data.</text>
</comment>
<dbReference type="PANTHER" id="PTHR44591:SF3">
    <property type="entry name" value="RESPONSE REGULATORY DOMAIN-CONTAINING PROTEIN"/>
    <property type="match status" value="1"/>
</dbReference>
<dbReference type="EMBL" id="CAKJTG010000024">
    <property type="protein sequence ID" value="CAG9609797.1"/>
    <property type="molecule type" value="Genomic_DNA"/>
</dbReference>
<dbReference type="AlphaFoldDB" id="A0A9C7LBU3"/>
<proteinExistence type="predicted"/>
<dbReference type="SMART" id="SM00448">
    <property type="entry name" value="REC"/>
    <property type="match status" value="1"/>
</dbReference>
<dbReference type="PROSITE" id="PS50110">
    <property type="entry name" value="RESPONSE_REGULATORY"/>
    <property type="match status" value="1"/>
</dbReference>
<dbReference type="InterPro" id="IPR001789">
    <property type="entry name" value="Sig_transdc_resp-reg_receiver"/>
</dbReference>
<keyword evidence="2" id="KW-0902">Two-component regulatory system</keyword>
<evidence type="ECO:0000256" key="1">
    <source>
        <dbReference type="ARBA" id="ARBA00022553"/>
    </source>
</evidence>
<keyword evidence="9" id="KW-1185">Reference proteome</keyword>
<protein>
    <submittedName>
        <fullName evidence="8">Alkaline phosphatase synthesis transcriptional regulatory protein PhoP</fullName>
    </submittedName>
</protein>
<keyword evidence="4" id="KW-0238">DNA-binding</keyword>
<name>A0A9C7LBU3_9BACI</name>
<evidence type="ECO:0000256" key="6">
    <source>
        <dbReference type="PROSITE-ProRule" id="PRU00169"/>
    </source>
</evidence>
<dbReference type="RefSeq" id="WP_230498034.1">
    <property type="nucleotide sequence ID" value="NZ_CAKJTG010000024.1"/>
</dbReference>
<organism evidence="8 9">
    <name type="scientific">Pseudoneobacillus rhizosphaerae</name>
    <dbReference type="NCBI Taxonomy" id="2880968"/>
    <lineage>
        <taxon>Bacteria</taxon>
        <taxon>Bacillati</taxon>
        <taxon>Bacillota</taxon>
        <taxon>Bacilli</taxon>
        <taxon>Bacillales</taxon>
        <taxon>Bacillaceae</taxon>
        <taxon>Pseudoneobacillus</taxon>
    </lineage>
</organism>
<feature type="domain" description="Response regulatory" evidence="7">
    <location>
        <begin position="3"/>
        <end position="119"/>
    </location>
</feature>
<gene>
    <name evidence="8" type="primary">phoP_2</name>
    <name evidence="8" type="ORF">NEOCIP111885_03540</name>
</gene>
<keyword evidence="3" id="KW-0805">Transcription regulation</keyword>
<sequence length="122" mass="14061">MKRILLAEDEEIIRMLIVDTLEDEDYHVDEAADGEEALQLFERNEYDLLILDYMMPGYTGMEVIKKVRAGLVNSEVKILMLSAKSQKHEQEMILSVGANEFMQKPFSPLQLIEKVKAILDED</sequence>
<evidence type="ECO:0000256" key="5">
    <source>
        <dbReference type="ARBA" id="ARBA00023163"/>
    </source>
</evidence>
<dbReference type="Pfam" id="PF00072">
    <property type="entry name" value="Response_reg"/>
    <property type="match status" value="1"/>
</dbReference>
<reference evidence="8" key="1">
    <citation type="submission" date="2021-10" db="EMBL/GenBank/DDBJ databases">
        <authorList>
            <person name="Criscuolo A."/>
        </authorList>
    </citation>
    <scope>NUCLEOTIDE SEQUENCE</scope>
    <source>
        <strain evidence="8">CIP111885</strain>
    </source>
</reference>
<dbReference type="PANTHER" id="PTHR44591">
    <property type="entry name" value="STRESS RESPONSE REGULATOR PROTEIN 1"/>
    <property type="match status" value="1"/>
</dbReference>
<accession>A0A9C7LBU3</accession>
<dbReference type="InterPro" id="IPR011006">
    <property type="entry name" value="CheY-like_superfamily"/>
</dbReference>
<evidence type="ECO:0000256" key="2">
    <source>
        <dbReference type="ARBA" id="ARBA00023012"/>
    </source>
</evidence>
<evidence type="ECO:0000259" key="7">
    <source>
        <dbReference type="PROSITE" id="PS50110"/>
    </source>
</evidence>
<dbReference type="Gene3D" id="3.40.50.2300">
    <property type="match status" value="1"/>
</dbReference>
<evidence type="ECO:0000313" key="9">
    <source>
        <dbReference type="Proteomes" id="UP000789845"/>
    </source>
</evidence>
<keyword evidence="1 6" id="KW-0597">Phosphoprotein</keyword>
<evidence type="ECO:0000313" key="8">
    <source>
        <dbReference type="EMBL" id="CAG9609797.1"/>
    </source>
</evidence>
<feature type="modified residue" description="4-aspartylphosphate" evidence="6">
    <location>
        <position position="52"/>
    </location>
</feature>
<evidence type="ECO:0000256" key="4">
    <source>
        <dbReference type="ARBA" id="ARBA00023125"/>
    </source>
</evidence>
<dbReference type="FunFam" id="3.40.50.2300:FF:000001">
    <property type="entry name" value="DNA-binding response regulator PhoB"/>
    <property type="match status" value="1"/>
</dbReference>
<dbReference type="CDD" id="cd17574">
    <property type="entry name" value="REC_OmpR"/>
    <property type="match status" value="1"/>
</dbReference>
<dbReference type="InterPro" id="IPR050595">
    <property type="entry name" value="Bact_response_regulator"/>
</dbReference>
<dbReference type="SUPFAM" id="SSF52172">
    <property type="entry name" value="CheY-like"/>
    <property type="match status" value="1"/>
</dbReference>
<evidence type="ECO:0000256" key="3">
    <source>
        <dbReference type="ARBA" id="ARBA00023015"/>
    </source>
</evidence>